<evidence type="ECO:0000313" key="2">
    <source>
        <dbReference type="Proteomes" id="UP000746690"/>
    </source>
</evidence>
<protein>
    <recommendedName>
        <fullName evidence="3">Lipoprotein</fullName>
    </recommendedName>
</protein>
<proteinExistence type="predicted"/>
<name>A0ABX1RVW8_9FLAO</name>
<organism evidence="1 2">
    <name type="scientific">Flavivirga algicola</name>
    <dbReference type="NCBI Taxonomy" id="2729136"/>
    <lineage>
        <taxon>Bacteria</taxon>
        <taxon>Pseudomonadati</taxon>
        <taxon>Bacteroidota</taxon>
        <taxon>Flavobacteriia</taxon>
        <taxon>Flavobacteriales</taxon>
        <taxon>Flavobacteriaceae</taxon>
        <taxon>Flavivirga</taxon>
    </lineage>
</organism>
<dbReference type="EMBL" id="JABBHF010000004">
    <property type="protein sequence ID" value="NMH87706.1"/>
    <property type="molecule type" value="Genomic_DNA"/>
</dbReference>
<sequence length="372" mass="43033">MKKIIGVLISFIFLTCCKNSGDNKNEAPNIEKDSNRSEIDSVLNLPLKNRPDSIKIEKAINIEEDTNYVKTDSIIEINLKKYPDSVKIREKSLKKIHLNKDIIEIIDRQTYIAPSYDSNYSSLSILIKKNGKYVNEICQDKSWTSLETVDIHNIGFEEWREIENVECIHHAQNNKMVVIKLGYYPSAPGGETFALISLNNDEIKPSKTYHIDGYLQCHKDDSYFNHQTGYFTFDVPLKIKQTSKSLKIELNHSKIEKKGRYAFLKISKNDRLKFAKENKTIELIEDINSETPTFIKLDIKEGMSIVLDKVAFLDATLKNQKHHNSIFIDYENSLFQDVWKNGMYLLKVKIGEKEGWTRSQKHYRLIGCEPVG</sequence>
<gene>
    <name evidence="1" type="ORF">HHX25_09335</name>
</gene>
<evidence type="ECO:0000313" key="1">
    <source>
        <dbReference type="EMBL" id="NMH87706.1"/>
    </source>
</evidence>
<reference evidence="1 2" key="1">
    <citation type="submission" date="2020-04" db="EMBL/GenBank/DDBJ databases">
        <title>A Flavivirga sp. nov.</title>
        <authorList>
            <person name="Sun X."/>
        </authorList>
    </citation>
    <scope>NUCLEOTIDE SEQUENCE [LARGE SCALE GENOMIC DNA]</scope>
    <source>
        <strain evidence="1 2">Y03</strain>
    </source>
</reference>
<keyword evidence="2" id="KW-1185">Reference proteome</keyword>
<dbReference type="RefSeq" id="WP_169672459.1">
    <property type="nucleotide sequence ID" value="NZ_JABBHF010000004.1"/>
</dbReference>
<comment type="caution">
    <text evidence="1">The sequence shown here is derived from an EMBL/GenBank/DDBJ whole genome shotgun (WGS) entry which is preliminary data.</text>
</comment>
<evidence type="ECO:0008006" key="3">
    <source>
        <dbReference type="Google" id="ProtNLM"/>
    </source>
</evidence>
<dbReference type="Proteomes" id="UP000746690">
    <property type="component" value="Unassembled WGS sequence"/>
</dbReference>
<accession>A0ABX1RVW8</accession>